<evidence type="ECO:0000313" key="7">
    <source>
        <dbReference type="EMBL" id="MEW9921133.1"/>
    </source>
</evidence>
<accession>A0ABV3RSV6</accession>
<evidence type="ECO:0000256" key="5">
    <source>
        <dbReference type="ARBA" id="ARBA00023002"/>
    </source>
</evidence>
<feature type="domain" description="FAD-binding PCMH-type" evidence="6">
    <location>
        <begin position="42"/>
        <end position="212"/>
    </location>
</feature>
<dbReference type="InterPro" id="IPR012951">
    <property type="entry name" value="BBE"/>
</dbReference>
<keyword evidence="4" id="KW-0274">FAD</keyword>
<protein>
    <submittedName>
        <fullName evidence="7">FAD-binding oxidoreductase</fullName>
    </submittedName>
</protein>
<proteinExistence type="inferred from homology"/>
<dbReference type="InterPro" id="IPR050416">
    <property type="entry name" value="FAD-linked_Oxidoreductase"/>
</dbReference>
<dbReference type="Gene3D" id="3.30.43.10">
    <property type="entry name" value="Uridine Diphospho-n-acetylenolpyruvylglucosamine Reductase, domain 2"/>
    <property type="match status" value="1"/>
</dbReference>
<evidence type="ECO:0000259" key="6">
    <source>
        <dbReference type="PROSITE" id="PS51387"/>
    </source>
</evidence>
<dbReference type="RefSeq" id="WP_367878836.1">
    <property type="nucleotide sequence ID" value="NZ_JBFNXX010000013.1"/>
</dbReference>
<dbReference type="Pfam" id="PF01565">
    <property type="entry name" value="FAD_binding_4"/>
    <property type="match status" value="1"/>
</dbReference>
<dbReference type="EMBL" id="JBFNXX010000013">
    <property type="protein sequence ID" value="MEW9921133.1"/>
    <property type="molecule type" value="Genomic_DNA"/>
</dbReference>
<comment type="caution">
    <text evidence="7">The sequence shown here is derived from an EMBL/GenBank/DDBJ whole genome shotgun (WGS) entry which is preliminary data.</text>
</comment>
<dbReference type="InterPro" id="IPR036318">
    <property type="entry name" value="FAD-bd_PCMH-like_sf"/>
</dbReference>
<reference evidence="7 8" key="1">
    <citation type="submission" date="2024-07" db="EMBL/GenBank/DDBJ databases">
        <title>Marimonas sp.nov., isolated from tidal-flat sediment.</title>
        <authorList>
            <person name="Jayan J.N."/>
            <person name="Lee S.S."/>
        </authorList>
    </citation>
    <scope>NUCLEOTIDE SEQUENCE [LARGE SCALE GENOMIC DNA]</scope>
    <source>
        <strain evidence="7 8">MJW-29</strain>
    </source>
</reference>
<evidence type="ECO:0000256" key="3">
    <source>
        <dbReference type="ARBA" id="ARBA00022630"/>
    </source>
</evidence>
<keyword evidence="8" id="KW-1185">Reference proteome</keyword>
<dbReference type="Pfam" id="PF08031">
    <property type="entry name" value="BBE"/>
    <property type="match status" value="1"/>
</dbReference>
<dbReference type="PROSITE" id="PS00862">
    <property type="entry name" value="OX2_COVAL_FAD"/>
    <property type="match status" value="1"/>
</dbReference>
<dbReference type="InterPro" id="IPR006093">
    <property type="entry name" value="Oxy_OxRdtase_FAD_BS"/>
</dbReference>
<dbReference type="InterPro" id="IPR016166">
    <property type="entry name" value="FAD-bd_PCMH"/>
</dbReference>
<dbReference type="PANTHER" id="PTHR42973">
    <property type="entry name" value="BINDING OXIDOREDUCTASE, PUTATIVE (AFU_ORTHOLOGUE AFUA_1G17690)-RELATED"/>
    <property type="match status" value="1"/>
</dbReference>
<sequence>MDDAKTFPTGMLEALRAQVKGAVLEPGEAAYDEARALWNAMIDRQPAAILRCAGPEDVSAALKAAAEFGVPLSVKAGGHNISGSALVEGGLTLDLSGMRDVVLDPEASCVSVGAGALLGDVDAATAQHGLAVPTGINSTTGIAGLTLGGGYGWLTRKMGLTIDSLAAVEIATPAGEQLRASDAENSDLFWAVRGGGGNFGVVTRFHFNLHPLPHDVTAGLIIHSAENSTEILQKLRDLAPTLPEELTVWAVLRKAPPLPFLDAAYHGARVVVLACCWCGTPEDADKALEPVRAIGTPLAEAIGPQPLSAWQTAFDPLNSHGARNYWKSHMFDEVNDDLIDVFAEALERLPGDECEIFVAQLGGAPTRIDASVTAYPHRSAAFMMNVHARWQDAAEDDRYIAWAREFFDRTEPHANGGVYSNFMPEDETDRATGAFGAAYARLADIKARHDPAGLMRTQANVVASA</sequence>
<dbReference type="InterPro" id="IPR006094">
    <property type="entry name" value="Oxid_FAD_bind_N"/>
</dbReference>
<comment type="cofactor">
    <cofactor evidence="1">
        <name>FAD</name>
        <dbReference type="ChEBI" id="CHEBI:57692"/>
    </cofactor>
</comment>
<organism evidence="7 8">
    <name type="scientific">Sulfitobacter sediminis</name>
    <dbReference type="NCBI Taxonomy" id="3234186"/>
    <lineage>
        <taxon>Bacteria</taxon>
        <taxon>Pseudomonadati</taxon>
        <taxon>Pseudomonadota</taxon>
        <taxon>Alphaproteobacteria</taxon>
        <taxon>Rhodobacterales</taxon>
        <taxon>Roseobacteraceae</taxon>
        <taxon>Sulfitobacter</taxon>
    </lineage>
</organism>
<dbReference type="InterPro" id="IPR016169">
    <property type="entry name" value="FAD-bd_PCMH_sub2"/>
</dbReference>
<dbReference type="Gene3D" id="3.40.462.20">
    <property type="match status" value="1"/>
</dbReference>
<name>A0ABV3RSV6_9RHOB</name>
<keyword evidence="5" id="KW-0560">Oxidoreductase</keyword>
<keyword evidence="3" id="KW-0285">Flavoprotein</keyword>
<evidence type="ECO:0000256" key="2">
    <source>
        <dbReference type="ARBA" id="ARBA00005466"/>
    </source>
</evidence>
<comment type="similarity">
    <text evidence="2">Belongs to the oxygen-dependent FAD-linked oxidoreductase family.</text>
</comment>
<dbReference type="SUPFAM" id="SSF56176">
    <property type="entry name" value="FAD-binding/transporter-associated domain-like"/>
    <property type="match status" value="1"/>
</dbReference>
<dbReference type="InterPro" id="IPR016167">
    <property type="entry name" value="FAD-bd_PCMH_sub1"/>
</dbReference>
<gene>
    <name evidence="7" type="ORF">AB2B41_16090</name>
</gene>
<evidence type="ECO:0000256" key="1">
    <source>
        <dbReference type="ARBA" id="ARBA00001974"/>
    </source>
</evidence>
<dbReference type="PANTHER" id="PTHR42973:SF39">
    <property type="entry name" value="FAD-BINDING PCMH-TYPE DOMAIN-CONTAINING PROTEIN"/>
    <property type="match status" value="1"/>
</dbReference>
<evidence type="ECO:0000313" key="8">
    <source>
        <dbReference type="Proteomes" id="UP001556098"/>
    </source>
</evidence>
<dbReference type="PROSITE" id="PS51387">
    <property type="entry name" value="FAD_PCMH"/>
    <property type="match status" value="1"/>
</dbReference>
<evidence type="ECO:0000256" key="4">
    <source>
        <dbReference type="ARBA" id="ARBA00022827"/>
    </source>
</evidence>
<dbReference type="Gene3D" id="3.30.465.10">
    <property type="match status" value="1"/>
</dbReference>
<dbReference type="Proteomes" id="UP001556098">
    <property type="component" value="Unassembled WGS sequence"/>
</dbReference>